<sequence>MTWTDYFRENDVRIAETKALVAAGANWRALRAATGSGSLVRARRGHYALPDIDRHILAAVRLGGRLACVSAAAQCGAFVLDNTFTHIVLVPNASRLRAPHNRFQLLNDQNRDGAQLHWGKLIEPDSGTEYSIGLADALVQIVRCQEPRFALASIDNALHQRLIKPEAVPAIFAALPASIQYLRPLIDRRSESGQETVLRFIVQKAGYDVEIQVTVDGVGRVDMVVEGCLVVEADSRRFHEGWEAQARDRTRDCDLAMRGYLSLRVLYRDIMYRPDRVVAAIGGLLAASSRYRTVIL</sequence>
<name>A0A4R8WYW5_9MICO</name>
<gene>
    <name evidence="1" type="ORF">E3O19_03145</name>
</gene>
<keyword evidence="2" id="KW-1185">Reference proteome</keyword>
<evidence type="ECO:0000313" key="2">
    <source>
        <dbReference type="Proteomes" id="UP000298412"/>
    </source>
</evidence>
<accession>A0A4R8WYW5</accession>
<dbReference type="Proteomes" id="UP000298412">
    <property type="component" value="Unassembled WGS sequence"/>
</dbReference>
<dbReference type="RefSeq" id="WP_134565170.1">
    <property type="nucleotide sequence ID" value="NZ_SOFP01000013.1"/>
</dbReference>
<dbReference type="Gene3D" id="3.40.960.10">
    <property type="entry name" value="VSR Endonuclease"/>
    <property type="match status" value="1"/>
</dbReference>
<evidence type="ECO:0000313" key="1">
    <source>
        <dbReference type="EMBL" id="TFC19149.1"/>
    </source>
</evidence>
<reference evidence="1 2" key="1">
    <citation type="submission" date="2019-03" db="EMBL/GenBank/DDBJ databases">
        <title>Genomics of glacier-inhabiting Cryobacterium strains.</title>
        <authorList>
            <person name="Liu Q."/>
            <person name="Xin Y.-H."/>
        </authorList>
    </citation>
    <scope>NUCLEOTIDE SEQUENCE [LARGE SCALE GENOMIC DNA]</scope>
    <source>
        <strain evidence="1 2">MDT1-3</strain>
    </source>
</reference>
<dbReference type="EMBL" id="SOFP01000013">
    <property type="protein sequence ID" value="TFC19149.1"/>
    <property type="molecule type" value="Genomic_DNA"/>
</dbReference>
<dbReference type="OrthoDB" id="2594539at2"/>
<organism evidence="1 2">
    <name type="scientific">Cryobacterium algoritolerans</name>
    <dbReference type="NCBI Taxonomy" id="1259184"/>
    <lineage>
        <taxon>Bacteria</taxon>
        <taxon>Bacillati</taxon>
        <taxon>Actinomycetota</taxon>
        <taxon>Actinomycetes</taxon>
        <taxon>Micrococcales</taxon>
        <taxon>Microbacteriaceae</taxon>
        <taxon>Cryobacterium</taxon>
    </lineage>
</organism>
<protein>
    <recommendedName>
        <fullName evidence="3">DUF559 domain-containing protein</fullName>
    </recommendedName>
</protein>
<dbReference type="AlphaFoldDB" id="A0A4R8WYW5"/>
<evidence type="ECO:0008006" key="3">
    <source>
        <dbReference type="Google" id="ProtNLM"/>
    </source>
</evidence>
<proteinExistence type="predicted"/>
<comment type="caution">
    <text evidence="1">The sequence shown here is derived from an EMBL/GenBank/DDBJ whole genome shotgun (WGS) entry which is preliminary data.</text>
</comment>